<dbReference type="PANTHER" id="PTHR34697:SF2">
    <property type="entry name" value="PHOSPHATIDYLGLYCEROL LYSYLTRANSFERASE"/>
    <property type="match status" value="1"/>
</dbReference>
<evidence type="ECO:0000256" key="1">
    <source>
        <dbReference type="ARBA" id="ARBA00004651"/>
    </source>
</evidence>
<feature type="transmembrane region" description="Helical" evidence="6">
    <location>
        <begin position="355"/>
        <end position="375"/>
    </location>
</feature>
<keyword evidence="2" id="KW-1003">Cell membrane</keyword>
<feature type="transmembrane region" description="Helical" evidence="6">
    <location>
        <begin position="408"/>
        <end position="433"/>
    </location>
</feature>
<dbReference type="STRING" id="1431546.CAQU_10720"/>
<feature type="transmembrane region" description="Helical" evidence="6">
    <location>
        <begin position="322"/>
        <end position="343"/>
    </location>
</feature>
<protein>
    <recommendedName>
        <fullName evidence="7">Phosphatidylglycerol lysyltransferase C-terminal domain-containing protein</fullName>
    </recommendedName>
</protein>
<proteinExistence type="predicted"/>
<evidence type="ECO:0000256" key="3">
    <source>
        <dbReference type="ARBA" id="ARBA00022692"/>
    </source>
</evidence>
<feature type="transmembrane region" description="Helical" evidence="6">
    <location>
        <begin position="261"/>
        <end position="282"/>
    </location>
</feature>
<gene>
    <name evidence="8" type="ORF">CAQU_10720</name>
</gene>
<keyword evidence="4 6" id="KW-1133">Transmembrane helix</keyword>
<accession>A0A1L7CHX2</accession>
<comment type="subcellular location">
    <subcellularLocation>
        <location evidence="1">Cell membrane</location>
        <topology evidence="1">Multi-pass membrane protein</topology>
    </subcellularLocation>
</comment>
<dbReference type="InterPro" id="IPR051211">
    <property type="entry name" value="PG_lysyltransferase"/>
</dbReference>
<dbReference type="GO" id="GO:0005886">
    <property type="term" value="C:plasma membrane"/>
    <property type="evidence" value="ECO:0007669"/>
    <property type="project" value="UniProtKB-SubCell"/>
</dbReference>
<keyword evidence="9" id="KW-1185">Reference proteome</keyword>
<feature type="transmembrane region" description="Helical" evidence="6">
    <location>
        <begin position="186"/>
        <end position="205"/>
    </location>
</feature>
<evidence type="ECO:0000256" key="6">
    <source>
        <dbReference type="SAM" id="Phobius"/>
    </source>
</evidence>
<evidence type="ECO:0000256" key="2">
    <source>
        <dbReference type="ARBA" id="ARBA00022475"/>
    </source>
</evidence>
<dbReference type="RefSeq" id="WP_075727506.1">
    <property type="nucleotide sequence ID" value="NZ_CP009245.1"/>
</dbReference>
<dbReference type="Proteomes" id="UP000185478">
    <property type="component" value="Chromosome"/>
</dbReference>
<reference evidence="8 9" key="1">
    <citation type="submission" date="2014-08" db="EMBL/GenBank/DDBJ databases">
        <title>Complete genome sequence of Corynebacterium aquilae S-613T(T) (=DSM 44791(T)), isolated from the choana of a healthy golden eagle.</title>
        <authorList>
            <person name="Ruckert C."/>
            <person name="Albersmeier A."/>
            <person name="Winkler A."/>
            <person name="Kalinowski J."/>
        </authorList>
    </citation>
    <scope>NUCLEOTIDE SEQUENCE [LARGE SCALE GENOMIC DNA]</scope>
    <source>
        <strain evidence="8 9">S-613</strain>
    </source>
</reference>
<dbReference type="OrthoDB" id="594838at2"/>
<evidence type="ECO:0000256" key="4">
    <source>
        <dbReference type="ARBA" id="ARBA00022989"/>
    </source>
</evidence>
<dbReference type="InterPro" id="IPR024320">
    <property type="entry name" value="LPG_synthase_C"/>
</dbReference>
<feature type="domain" description="Phosphatidylglycerol lysyltransferase C-terminal" evidence="7">
    <location>
        <begin position="452"/>
        <end position="762"/>
    </location>
</feature>
<evidence type="ECO:0000259" key="7">
    <source>
        <dbReference type="Pfam" id="PF09924"/>
    </source>
</evidence>
<evidence type="ECO:0000313" key="8">
    <source>
        <dbReference type="EMBL" id="APT85444.1"/>
    </source>
</evidence>
<feature type="transmembrane region" description="Helical" evidence="6">
    <location>
        <begin position="32"/>
        <end position="57"/>
    </location>
</feature>
<dbReference type="Pfam" id="PF09924">
    <property type="entry name" value="LPG_synthase_C"/>
    <property type="match status" value="1"/>
</dbReference>
<feature type="transmembrane region" description="Helical" evidence="6">
    <location>
        <begin position="69"/>
        <end position="90"/>
    </location>
</feature>
<sequence>MLIAVLSLIVIVAARFLPFDFAATLTPDWWQLLTAGLTDATIIGSIFSALWIFVLLYPAAKKLGPTTTCIVIVCGQLISATIGLGAAWVVSQAGGRWAEEFHHELYLTPWPWIFFTATFASAHFSALWRRRIRIGTLTLAATLLLFSGTLSDFPLIAGTTTGIIAGQLHAGRGFSRPRTSRREARILIATAQLATLAGPVITATIPGGSGIFHNSMLLTGADALSRNEAIRICAEQAGWAGNPHQPTSGCTHLLAGNAFSYTASMATNILPLIVVAVIALGLGRGRRLAWWLMLTSHLIALSILTTALADTNPTTALDITDALGAVLPSTLALILLLATKTLFTIPSTRTTRALAATAALTAATYTLWAASSFILRHHFTPTWTTADFGRVILPHAIGHTRTHLPHGAAAWAATATPTIIFWCGLAIIIYLALIDTPRPPHSQNQARRIFTSGTGDHLSAMTLWDGNHYWFHTPTPQHHQPDQTPALAYVAYRIHAGIAVTLGEPVIAHTDNPHDIDSIRHDAAQGFENYASEQGLTVAWYSVPDTFTRPGYKPVQVAQESIIPTSDTVAFTGKKFQDIRTARNRATKENITATWTTWDEAGSGMREKIIELSEQWVSDKALPEMGFTLGGINELKNARLLIAVDDTGHLHGITSWLETKNNGHTRGLVLDFMRRDAEGFRPVVEYLIAEAAISAHEEGLDFISLSGAPLAHEPTPGDTHQPSPLDNLLDYIGQTMEPLYGFRSLASFKKKFRPQHHNWVLLYEDELTLPAIGLAVVKCYLPTMDIHDIATTARELRAGHTS</sequence>
<organism evidence="8 9">
    <name type="scientific">Corynebacterium aquilae DSM 44791</name>
    <dbReference type="NCBI Taxonomy" id="1431546"/>
    <lineage>
        <taxon>Bacteria</taxon>
        <taxon>Bacillati</taxon>
        <taxon>Actinomycetota</taxon>
        <taxon>Actinomycetes</taxon>
        <taxon>Mycobacteriales</taxon>
        <taxon>Corynebacteriaceae</taxon>
        <taxon>Corynebacterium</taxon>
    </lineage>
</organism>
<keyword evidence="3 6" id="KW-0812">Transmembrane</keyword>
<feature type="transmembrane region" description="Helical" evidence="6">
    <location>
        <begin position="289"/>
        <end position="310"/>
    </location>
</feature>
<keyword evidence="5 6" id="KW-0472">Membrane</keyword>
<name>A0A1L7CHX2_9CORY</name>
<feature type="transmembrane region" description="Helical" evidence="6">
    <location>
        <begin position="110"/>
        <end position="128"/>
    </location>
</feature>
<evidence type="ECO:0000313" key="9">
    <source>
        <dbReference type="Proteomes" id="UP000185478"/>
    </source>
</evidence>
<evidence type="ECO:0000256" key="5">
    <source>
        <dbReference type="ARBA" id="ARBA00023136"/>
    </source>
</evidence>
<dbReference type="GO" id="GO:0016755">
    <property type="term" value="F:aminoacyltransferase activity"/>
    <property type="evidence" value="ECO:0007669"/>
    <property type="project" value="TreeGrafter"/>
</dbReference>
<dbReference type="PANTHER" id="PTHR34697">
    <property type="entry name" value="PHOSPHATIDYLGLYCEROL LYSYLTRANSFERASE"/>
    <property type="match status" value="1"/>
</dbReference>
<dbReference type="KEGG" id="caqu:CAQU_10720"/>
<dbReference type="GO" id="GO:0055091">
    <property type="term" value="P:phospholipid homeostasis"/>
    <property type="evidence" value="ECO:0007669"/>
    <property type="project" value="TreeGrafter"/>
</dbReference>
<dbReference type="AlphaFoldDB" id="A0A1L7CHX2"/>
<dbReference type="EMBL" id="CP009245">
    <property type="protein sequence ID" value="APT85444.1"/>
    <property type="molecule type" value="Genomic_DNA"/>
</dbReference>